<evidence type="ECO:0000313" key="6">
    <source>
        <dbReference type="EMBL" id="OKH94701.1"/>
    </source>
</evidence>
<dbReference type="SUPFAM" id="SSF46785">
    <property type="entry name" value="Winged helix' DNA-binding domain"/>
    <property type="match status" value="1"/>
</dbReference>
<keyword evidence="7" id="KW-1185">Reference proteome</keyword>
<organism evidence="6 7">
    <name type="scientific">Streptomyces uncialis</name>
    <dbReference type="NCBI Taxonomy" id="1048205"/>
    <lineage>
        <taxon>Bacteria</taxon>
        <taxon>Bacillati</taxon>
        <taxon>Actinomycetota</taxon>
        <taxon>Actinomycetes</taxon>
        <taxon>Kitasatosporales</taxon>
        <taxon>Streptomycetaceae</taxon>
        <taxon>Streptomyces</taxon>
    </lineage>
</organism>
<protein>
    <recommendedName>
        <fullName evidence="8">Methyltransferase</fullName>
    </recommendedName>
</protein>
<dbReference type="AlphaFoldDB" id="A0A1Q4VA26"/>
<keyword evidence="1" id="KW-0489">Methyltransferase</keyword>
<sequence>MNTAPAAPVGPAPVWDVINGFTSYWALSAALDLGLFDALAEEDTRTGLDSARLADAIGAAGPGPVTVLAETLVALGLLDADADRFRLTPVAERYLVSASPASMAALVRYSPGPPAAWPGLAEAVRSGAPDPAVTAGLTELYPALVRATGPTQAGVATAVSAELERRGWWPERPTVVDLGCGSGAWLTALLRTRPNGTVVAVDRPDVLPIAERAATDAGLRERVIPVAGDYLDVVLPVAAADVVVLAHVLRAEPADRARRLLARAVRLAGADGVVVVVDYPRPDPADARRDGEDRGAVCAAARHELLLSLTMLASTAGLGVTDADLRAWAGAAGAELVDSFEPVPRQHVSLIRSRSRTPEATS</sequence>
<dbReference type="PIRSF" id="PIRSF005739">
    <property type="entry name" value="O-mtase"/>
    <property type="match status" value="1"/>
</dbReference>
<dbReference type="InterPro" id="IPR016461">
    <property type="entry name" value="COMT-like"/>
</dbReference>
<dbReference type="PANTHER" id="PTHR43712">
    <property type="entry name" value="PUTATIVE (AFU_ORTHOLOGUE AFUA_4G14580)-RELATED"/>
    <property type="match status" value="1"/>
</dbReference>
<evidence type="ECO:0000313" key="7">
    <source>
        <dbReference type="Proteomes" id="UP000186455"/>
    </source>
</evidence>
<dbReference type="InterPro" id="IPR029063">
    <property type="entry name" value="SAM-dependent_MTases_sf"/>
</dbReference>
<dbReference type="CDD" id="cd02440">
    <property type="entry name" value="AdoMet_MTases"/>
    <property type="match status" value="1"/>
</dbReference>
<proteinExistence type="predicted"/>
<feature type="domain" description="O-methyltransferase dimerisation" evidence="5">
    <location>
        <begin position="15"/>
        <end position="97"/>
    </location>
</feature>
<dbReference type="SUPFAM" id="SSF53335">
    <property type="entry name" value="S-adenosyl-L-methionine-dependent methyltransferases"/>
    <property type="match status" value="1"/>
</dbReference>
<dbReference type="Gene3D" id="1.10.10.10">
    <property type="entry name" value="Winged helix-like DNA-binding domain superfamily/Winged helix DNA-binding domain"/>
    <property type="match status" value="1"/>
</dbReference>
<evidence type="ECO:0008006" key="8">
    <source>
        <dbReference type="Google" id="ProtNLM"/>
    </source>
</evidence>
<dbReference type="GO" id="GO:0008171">
    <property type="term" value="F:O-methyltransferase activity"/>
    <property type="evidence" value="ECO:0007669"/>
    <property type="project" value="InterPro"/>
</dbReference>
<dbReference type="PROSITE" id="PS51683">
    <property type="entry name" value="SAM_OMT_II"/>
    <property type="match status" value="1"/>
</dbReference>
<dbReference type="Pfam" id="PF08100">
    <property type="entry name" value="Dimerisation"/>
    <property type="match status" value="1"/>
</dbReference>
<dbReference type="Pfam" id="PF00891">
    <property type="entry name" value="Methyltransf_2"/>
    <property type="match status" value="1"/>
</dbReference>
<evidence type="ECO:0000259" key="4">
    <source>
        <dbReference type="Pfam" id="PF00891"/>
    </source>
</evidence>
<dbReference type="RefSeq" id="WP_073786530.1">
    <property type="nucleotide sequence ID" value="NZ_LFBV01000002.1"/>
</dbReference>
<gene>
    <name evidence="6" type="ORF">AB852_10885</name>
</gene>
<dbReference type="STRING" id="1048205.AB852_10885"/>
<evidence type="ECO:0000259" key="5">
    <source>
        <dbReference type="Pfam" id="PF08100"/>
    </source>
</evidence>
<name>A0A1Q4VA26_9ACTN</name>
<evidence type="ECO:0000256" key="2">
    <source>
        <dbReference type="ARBA" id="ARBA00022679"/>
    </source>
</evidence>
<keyword evidence="2" id="KW-0808">Transferase</keyword>
<comment type="caution">
    <text evidence="6">The sequence shown here is derived from an EMBL/GenBank/DDBJ whole genome shotgun (WGS) entry which is preliminary data.</text>
</comment>
<evidence type="ECO:0000256" key="1">
    <source>
        <dbReference type="ARBA" id="ARBA00022603"/>
    </source>
</evidence>
<dbReference type="Proteomes" id="UP000186455">
    <property type="component" value="Unassembled WGS sequence"/>
</dbReference>
<keyword evidence="3" id="KW-0949">S-adenosyl-L-methionine</keyword>
<feature type="domain" description="O-methyltransferase C-terminal" evidence="4">
    <location>
        <begin position="174"/>
        <end position="333"/>
    </location>
</feature>
<dbReference type="InterPro" id="IPR036390">
    <property type="entry name" value="WH_DNA-bd_sf"/>
</dbReference>
<dbReference type="GO" id="GO:0046983">
    <property type="term" value="F:protein dimerization activity"/>
    <property type="evidence" value="ECO:0007669"/>
    <property type="project" value="InterPro"/>
</dbReference>
<dbReference type="GO" id="GO:0032259">
    <property type="term" value="P:methylation"/>
    <property type="evidence" value="ECO:0007669"/>
    <property type="project" value="UniProtKB-KW"/>
</dbReference>
<dbReference type="InterPro" id="IPR036388">
    <property type="entry name" value="WH-like_DNA-bd_sf"/>
</dbReference>
<dbReference type="PANTHER" id="PTHR43712:SF2">
    <property type="entry name" value="O-METHYLTRANSFERASE CICE"/>
    <property type="match status" value="1"/>
</dbReference>
<accession>A0A1Q4VA26</accession>
<dbReference type="InterPro" id="IPR012967">
    <property type="entry name" value="COMT_dimerisation"/>
</dbReference>
<dbReference type="InterPro" id="IPR001077">
    <property type="entry name" value="COMT_C"/>
</dbReference>
<dbReference type="EMBL" id="LFBV01000002">
    <property type="protein sequence ID" value="OKH94701.1"/>
    <property type="molecule type" value="Genomic_DNA"/>
</dbReference>
<dbReference type="Gene3D" id="3.40.50.150">
    <property type="entry name" value="Vaccinia Virus protein VP39"/>
    <property type="match status" value="1"/>
</dbReference>
<reference evidence="6 7" key="1">
    <citation type="submission" date="2015-06" db="EMBL/GenBank/DDBJ databases">
        <title>Cloning and characterization of the uncialamcin biosynthetic gene cluster.</title>
        <authorList>
            <person name="Yan X."/>
            <person name="Huang T."/>
            <person name="Ge H."/>
            <person name="Shen B."/>
        </authorList>
    </citation>
    <scope>NUCLEOTIDE SEQUENCE [LARGE SCALE GENOMIC DNA]</scope>
    <source>
        <strain evidence="6 7">DCA2648</strain>
    </source>
</reference>
<evidence type="ECO:0000256" key="3">
    <source>
        <dbReference type="ARBA" id="ARBA00022691"/>
    </source>
</evidence>